<accession>A0ABC8S1E2</accession>
<dbReference type="AlphaFoldDB" id="A0ABC8S1E2"/>
<dbReference type="Proteomes" id="UP001642360">
    <property type="component" value="Unassembled WGS sequence"/>
</dbReference>
<proteinExistence type="predicted"/>
<dbReference type="EMBL" id="CAUOFW020002058">
    <property type="protein sequence ID" value="CAK9150610.1"/>
    <property type="molecule type" value="Genomic_DNA"/>
</dbReference>
<protein>
    <recommendedName>
        <fullName evidence="1">PB1 domain-containing protein</fullName>
    </recommendedName>
</protein>
<dbReference type="PANTHER" id="PTHR31066">
    <property type="entry name" value="OS05G0427100 PROTEIN-RELATED"/>
    <property type="match status" value="1"/>
</dbReference>
<dbReference type="SMART" id="SM00666">
    <property type="entry name" value="PB1"/>
    <property type="match status" value="1"/>
</dbReference>
<name>A0ABC8S1E2_9AQUA</name>
<evidence type="ECO:0000259" key="1">
    <source>
        <dbReference type="SMART" id="SM00666"/>
    </source>
</evidence>
<gene>
    <name evidence="2" type="ORF">ILEXP_LOCUS18769</name>
</gene>
<evidence type="ECO:0000313" key="3">
    <source>
        <dbReference type="Proteomes" id="UP001642360"/>
    </source>
</evidence>
<dbReference type="PANTHER" id="PTHR31066:SF60">
    <property type="entry name" value="PB1 DOMAIN-CONTAINING PROTEIN"/>
    <property type="match status" value="1"/>
</dbReference>
<organism evidence="2 3">
    <name type="scientific">Ilex paraguariensis</name>
    <name type="common">yerba mate</name>
    <dbReference type="NCBI Taxonomy" id="185542"/>
    <lineage>
        <taxon>Eukaryota</taxon>
        <taxon>Viridiplantae</taxon>
        <taxon>Streptophyta</taxon>
        <taxon>Embryophyta</taxon>
        <taxon>Tracheophyta</taxon>
        <taxon>Spermatophyta</taxon>
        <taxon>Magnoliopsida</taxon>
        <taxon>eudicotyledons</taxon>
        <taxon>Gunneridae</taxon>
        <taxon>Pentapetalae</taxon>
        <taxon>asterids</taxon>
        <taxon>campanulids</taxon>
        <taxon>Aquifoliales</taxon>
        <taxon>Aquifoliaceae</taxon>
        <taxon>Ilex</taxon>
    </lineage>
</organism>
<dbReference type="Gene3D" id="3.10.20.90">
    <property type="entry name" value="Phosphatidylinositol 3-kinase Catalytic Subunit, Chain A, domain 1"/>
    <property type="match status" value="1"/>
</dbReference>
<sequence>MAMEKNKSFDGKPSNHKVKLLCRFGGKIQTRSQDHQLTYIGGDTKILTVDRRIKFCDIFTKIFTLCNLSSEFCLKYQLPGEDLDALVSVIDDDDLEHMMVEYDRLLGIPTDKPARLRLFLFPTNPPVKAGSDTPFNPDFLFGFDKELQVNYTPTYEIPQIPGVSMPEISGSDPHEGALVKTGIPGQGSRESHVIYGEFAAQFGFHKGSQVYTTATTCESPQIQGMGIPDVYGSNPRGSQVTCEGLAGQLVYPLALTTTGFGTVPYASAGVVTGYLNREQPVYNFVPSMPTVPEQITGGGGYAQVRPIANVVTQQAKFSQSNV</sequence>
<dbReference type="Pfam" id="PF00564">
    <property type="entry name" value="PB1"/>
    <property type="match status" value="1"/>
</dbReference>
<evidence type="ECO:0000313" key="2">
    <source>
        <dbReference type="EMBL" id="CAK9150610.1"/>
    </source>
</evidence>
<comment type="caution">
    <text evidence="2">The sequence shown here is derived from an EMBL/GenBank/DDBJ whole genome shotgun (WGS) entry which is preliminary data.</text>
</comment>
<dbReference type="InterPro" id="IPR000270">
    <property type="entry name" value="PB1_dom"/>
</dbReference>
<keyword evidence="3" id="KW-1185">Reference proteome</keyword>
<dbReference type="InterPro" id="IPR053198">
    <property type="entry name" value="Gynoecium_Dev_Regulator"/>
</dbReference>
<dbReference type="CDD" id="cd06410">
    <property type="entry name" value="PB1_UP2"/>
    <property type="match status" value="1"/>
</dbReference>
<dbReference type="SUPFAM" id="SSF54277">
    <property type="entry name" value="CAD &amp; PB1 domains"/>
    <property type="match status" value="1"/>
</dbReference>
<feature type="domain" description="PB1" evidence="1">
    <location>
        <begin position="32"/>
        <end position="123"/>
    </location>
</feature>
<reference evidence="2 3" key="1">
    <citation type="submission" date="2024-02" db="EMBL/GenBank/DDBJ databases">
        <authorList>
            <person name="Vignale AGUSTIN F."/>
            <person name="Sosa J E."/>
            <person name="Modenutti C."/>
        </authorList>
    </citation>
    <scope>NUCLEOTIDE SEQUENCE [LARGE SCALE GENOMIC DNA]</scope>
</reference>